<dbReference type="AlphaFoldDB" id="A0A085U0V7"/>
<dbReference type="RefSeq" id="WP_038142493.1">
    <property type="nucleotide sequence ID" value="NZ_AQRC01000001.1"/>
</dbReference>
<dbReference type="OrthoDB" id="7867074at2"/>
<dbReference type="EMBL" id="AQRC01000001">
    <property type="protein sequence ID" value="KFE36604.1"/>
    <property type="molecule type" value="Genomic_DNA"/>
</dbReference>
<organism evidence="2 3">
    <name type="scientific">Thioclava atlantica</name>
    <dbReference type="NCBI Taxonomy" id="1317124"/>
    <lineage>
        <taxon>Bacteria</taxon>
        <taxon>Pseudomonadati</taxon>
        <taxon>Pseudomonadota</taxon>
        <taxon>Alphaproteobacteria</taxon>
        <taxon>Rhodobacterales</taxon>
        <taxon>Paracoccaceae</taxon>
        <taxon>Thioclava</taxon>
    </lineage>
</organism>
<dbReference type="Proteomes" id="UP000028607">
    <property type="component" value="Unassembled WGS sequence"/>
</dbReference>
<evidence type="ECO:0000256" key="1">
    <source>
        <dbReference type="SAM" id="SignalP"/>
    </source>
</evidence>
<evidence type="ECO:0000313" key="3">
    <source>
        <dbReference type="Proteomes" id="UP000028607"/>
    </source>
</evidence>
<evidence type="ECO:0000313" key="2">
    <source>
        <dbReference type="EMBL" id="KFE36604.1"/>
    </source>
</evidence>
<proteinExistence type="predicted"/>
<reference evidence="2 3" key="2">
    <citation type="journal article" date="2015" name="Antonie Van Leeuwenhoek">
        <title>Thioclava indica sp. nov., isolated from surface seawater of the Indian Ocean.</title>
        <authorList>
            <person name="Liu Y."/>
            <person name="Lai Q."/>
            <person name="Du J."/>
            <person name="Xu H."/>
            <person name="Jiang L."/>
            <person name="Shao Z."/>
        </authorList>
    </citation>
    <scope>NUCLEOTIDE SEQUENCE [LARGE SCALE GENOMIC DNA]</scope>
    <source>
        <strain evidence="2 3">13D2W-2</strain>
    </source>
</reference>
<reference evidence="3" key="1">
    <citation type="submission" date="2013-04" db="EMBL/GenBank/DDBJ databases">
        <title>Thioclava sp. 13D2W-2 Genome Sequencing.</title>
        <authorList>
            <person name="Lai Q."/>
            <person name="Li G."/>
            <person name="Shao Z."/>
        </authorList>
    </citation>
    <scope>NUCLEOTIDE SEQUENCE [LARGE SCALE GENOMIC DNA]</scope>
    <source>
        <strain evidence="3">13D2W-2</strain>
    </source>
</reference>
<keyword evidence="1" id="KW-0732">Signal</keyword>
<dbReference type="PATRIC" id="fig|1317124.6.peg.105"/>
<sequence>MGARAAQFASFCLLSIAIAGCVPAVGLGELQKEYPDRKLFRFQSSVAGGSVSYLCAPGSNGTETRKRARAAHAAYEAEIHSYGNTFAKELVGALAAGTHPQTATQTVNRESDAWARQAALKIENGFKCLPVSAPGVGIDG</sequence>
<name>A0A085U0V7_9RHOB</name>
<accession>A0A085U0V7</accession>
<protein>
    <recommendedName>
        <fullName evidence="4">Lipoprotein</fullName>
    </recommendedName>
</protein>
<gene>
    <name evidence="2" type="ORF">DW2_00560</name>
</gene>
<feature type="signal peptide" evidence="1">
    <location>
        <begin position="1"/>
        <end position="24"/>
    </location>
</feature>
<keyword evidence="3" id="KW-1185">Reference proteome</keyword>
<feature type="chain" id="PRO_5001797731" description="Lipoprotein" evidence="1">
    <location>
        <begin position="25"/>
        <end position="140"/>
    </location>
</feature>
<dbReference type="STRING" id="1317124.DW2_00560"/>
<dbReference type="PROSITE" id="PS51257">
    <property type="entry name" value="PROKAR_LIPOPROTEIN"/>
    <property type="match status" value="1"/>
</dbReference>
<evidence type="ECO:0008006" key="4">
    <source>
        <dbReference type="Google" id="ProtNLM"/>
    </source>
</evidence>
<comment type="caution">
    <text evidence="2">The sequence shown here is derived from an EMBL/GenBank/DDBJ whole genome shotgun (WGS) entry which is preliminary data.</text>
</comment>
<dbReference type="eggNOG" id="ENOG50300IR">
    <property type="taxonomic scope" value="Bacteria"/>
</dbReference>